<gene>
    <name evidence="2" type="ORF">GCM10014713_59120</name>
</gene>
<feature type="region of interest" description="Disordered" evidence="1">
    <location>
        <begin position="1"/>
        <end position="132"/>
    </location>
</feature>
<evidence type="ECO:0000256" key="1">
    <source>
        <dbReference type="SAM" id="MobiDB-lite"/>
    </source>
</evidence>
<sequence>MTGAVGAEAGGVSTRVAASDVSARSLPDRRVRSASTGPGSQLSAPPGIPAASSRASGRSAGCFASIRPTTSASRGGRPSSSGSSWTTRYSSSYPAPEPNGPRPVAAYATTAPSEKTSPADPTVRPEACSGGM</sequence>
<organism evidence="2 3">
    <name type="scientific">Streptomyces purpureus</name>
    <dbReference type="NCBI Taxonomy" id="1951"/>
    <lineage>
        <taxon>Bacteria</taxon>
        <taxon>Bacillati</taxon>
        <taxon>Actinomycetota</taxon>
        <taxon>Actinomycetes</taxon>
        <taxon>Kitasatosporales</taxon>
        <taxon>Streptomycetaceae</taxon>
        <taxon>Streptomyces</taxon>
    </lineage>
</organism>
<protein>
    <submittedName>
        <fullName evidence="2">Uncharacterized protein</fullName>
    </submittedName>
</protein>
<feature type="compositionally biased region" description="Low complexity" evidence="1">
    <location>
        <begin position="69"/>
        <end position="92"/>
    </location>
</feature>
<feature type="compositionally biased region" description="Polar residues" evidence="1">
    <location>
        <begin position="33"/>
        <end position="42"/>
    </location>
</feature>
<evidence type="ECO:0000313" key="2">
    <source>
        <dbReference type="EMBL" id="GGT57670.1"/>
    </source>
</evidence>
<reference evidence="2" key="2">
    <citation type="submission" date="2020-09" db="EMBL/GenBank/DDBJ databases">
        <authorList>
            <person name="Sun Q."/>
            <person name="Ohkuma M."/>
        </authorList>
    </citation>
    <scope>NUCLEOTIDE SEQUENCE</scope>
    <source>
        <strain evidence="2">JCM 3172</strain>
    </source>
</reference>
<keyword evidence="3" id="KW-1185">Reference proteome</keyword>
<proteinExistence type="predicted"/>
<evidence type="ECO:0000313" key="3">
    <source>
        <dbReference type="Proteomes" id="UP000619486"/>
    </source>
</evidence>
<feature type="compositionally biased region" description="Low complexity" evidence="1">
    <location>
        <begin position="43"/>
        <end position="61"/>
    </location>
</feature>
<dbReference type="Proteomes" id="UP000619486">
    <property type="component" value="Unassembled WGS sequence"/>
</dbReference>
<dbReference type="AlphaFoldDB" id="A0A918HE70"/>
<dbReference type="EMBL" id="BMQQ01000031">
    <property type="protein sequence ID" value="GGT57670.1"/>
    <property type="molecule type" value="Genomic_DNA"/>
</dbReference>
<accession>A0A918HE70</accession>
<name>A0A918HE70_9ACTN</name>
<reference evidence="2" key="1">
    <citation type="journal article" date="2014" name="Int. J. Syst. Evol. Microbiol.">
        <title>Complete genome sequence of Corynebacterium casei LMG S-19264T (=DSM 44701T), isolated from a smear-ripened cheese.</title>
        <authorList>
            <consortium name="US DOE Joint Genome Institute (JGI-PGF)"/>
            <person name="Walter F."/>
            <person name="Albersmeier A."/>
            <person name="Kalinowski J."/>
            <person name="Ruckert C."/>
        </authorList>
    </citation>
    <scope>NUCLEOTIDE SEQUENCE</scope>
    <source>
        <strain evidence="2">JCM 3172</strain>
    </source>
</reference>
<comment type="caution">
    <text evidence="2">The sequence shown here is derived from an EMBL/GenBank/DDBJ whole genome shotgun (WGS) entry which is preliminary data.</text>
</comment>